<evidence type="ECO:0000256" key="1">
    <source>
        <dbReference type="SAM" id="SignalP"/>
    </source>
</evidence>
<dbReference type="eggNOG" id="ENOG5032H3R">
    <property type="taxonomic scope" value="Bacteria"/>
</dbReference>
<sequence length="184" mass="18993">MYSRFFSLLGGLAAVMTVSGGLAVSDVQAASRDDVFFGSVAGAWSGPGEIVAGKYKGTKFTCDLTGEPIGDKETGIKLGGTCRVGVFKQPMSAVIAKKGNSYEGKFLDGSEGKGLDIVSGQVSGDKVVVGINRAKLNGAMVARVTNNTSMNITISVKVADQMVPVIGLTLARNIDQMPVGSIKP</sequence>
<evidence type="ECO:0000313" key="2">
    <source>
        <dbReference type="EMBL" id="GAK70826.1"/>
    </source>
</evidence>
<proteinExistence type="predicted"/>
<name>A0A081CVY0_9HYPH</name>
<evidence type="ECO:0000313" key="3">
    <source>
        <dbReference type="Proteomes" id="UP000028701"/>
    </source>
</evidence>
<dbReference type="OrthoDB" id="7915172at2"/>
<dbReference type="EMBL" id="BBJU01000014">
    <property type="protein sequence ID" value="GAK70826.1"/>
    <property type="molecule type" value="Genomic_DNA"/>
</dbReference>
<accession>A0A081CVY0</accession>
<dbReference type="AlphaFoldDB" id="A0A081CVY0"/>
<organism evidence="2 3">
    <name type="scientific">Agrobacterium rubi TR3 = NBRC 13261</name>
    <dbReference type="NCBI Taxonomy" id="1368415"/>
    <lineage>
        <taxon>Bacteria</taxon>
        <taxon>Pseudomonadati</taxon>
        <taxon>Pseudomonadota</taxon>
        <taxon>Alphaproteobacteria</taxon>
        <taxon>Hyphomicrobiales</taxon>
        <taxon>Rhizobiaceae</taxon>
        <taxon>Rhizobium/Agrobacterium group</taxon>
        <taxon>Agrobacterium</taxon>
    </lineage>
</organism>
<feature type="chain" id="PRO_5001756304" evidence="1">
    <location>
        <begin position="24"/>
        <end position="184"/>
    </location>
</feature>
<gene>
    <name evidence="2" type="ORF">RRU01S_14_00470</name>
</gene>
<comment type="caution">
    <text evidence="2">The sequence shown here is derived from an EMBL/GenBank/DDBJ whole genome shotgun (WGS) entry which is preliminary data.</text>
</comment>
<keyword evidence="1" id="KW-0732">Signal</keyword>
<protein>
    <submittedName>
        <fullName evidence="2">Uncharacterized protein</fullName>
    </submittedName>
</protein>
<reference evidence="2 3" key="1">
    <citation type="submission" date="2014-08" db="EMBL/GenBank/DDBJ databases">
        <title>Whole genome shotgun sequence of Rhizobium rubi NBRC 13261.</title>
        <authorList>
            <person name="Katano-Makiyama Y."/>
            <person name="Hosoyama A."/>
            <person name="Hashimoto M."/>
            <person name="Hosoyama Y."/>
            <person name="Noguchi M."/>
            <person name="Tsuchikane K."/>
            <person name="Uohara A."/>
            <person name="Ohji S."/>
            <person name="Ichikawa N."/>
            <person name="Kimura A."/>
            <person name="Yamazoe A."/>
            <person name="Fujita N."/>
        </authorList>
    </citation>
    <scope>NUCLEOTIDE SEQUENCE [LARGE SCALE GENOMIC DNA]</scope>
    <source>
        <strain evidence="2 3">NBRC 13261</strain>
    </source>
</reference>
<feature type="signal peptide" evidence="1">
    <location>
        <begin position="1"/>
        <end position="23"/>
    </location>
</feature>
<dbReference type="Proteomes" id="UP000028701">
    <property type="component" value="Unassembled WGS sequence"/>
</dbReference>
<dbReference type="RefSeq" id="WP_045230403.1">
    <property type="nucleotide sequence ID" value="NZ_BBJU01000014.1"/>
</dbReference>